<name>A0ACC0CJ62_9PEZI</name>
<comment type="caution">
    <text evidence="1">The sequence shown here is derived from an EMBL/GenBank/DDBJ whole genome shotgun (WGS) entry which is preliminary data.</text>
</comment>
<gene>
    <name evidence="1" type="ORF">F4821DRAFT_251646</name>
</gene>
<keyword evidence="2" id="KW-1185">Reference proteome</keyword>
<sequence>MAMLWSWASIFLVAIGGVNGAPSMSSYDFGYEHNAYGAHPLTVFKSAEELEVPKLDMVQSSKSCESSLYTLFTPRGGATHEAQATIIDSSGDLVWTSGWHGQQIYNLMAQDYKGERYLTFWAGNDAVGGHGAGTVFMLDKNYNIYKEVRAAYGLDADLHDFRITENGTALVTVYEIVQHDLKEVGKNHAGPVWDCLIQEVDLETGLAVFQWRALDHWRLTDSYRDIAGDGEGTHAYDFFHMNSIDKDARGNYLTSSRYMHSLTYINGKTGEVIWILGGKRNMFRDLSNGNATNFAYQHDARFSGNDTITIFDNGVDDGHPDIAPTRGLRVKIDEKAMTAEVVTEYLNPHKIHGLSQGSFQTLPNGNVILGYGNSAAFTEYSNNGEVLCDTHFGPESMFGTGGIQSYRVYKYEWHGYPTTTPSTAIRRNSSRNWNFYVSWNGATEVSKWVLQGSDNITSADEHWKELARTKRVGFETAFELHTSYPKYLRAVAMHSEGHMLGMSTPIDTLAVEDQLTSIEGFTFTDNDLSMTQVVMGLGGLFIVGILLRMGISAWNNRPRAYWRLPTKPN</sequence>
<dbReference type="EMBL" id="MU394449">
    <property type="protein sequence ID" value="KAI6080381.1"/>
    <property type="molecule type" value="Genomic_DNA"/>
</dbReference>
<evidence type="ECO:0000313" key="1">
    <source>
        <dbReference type="EMBL" id="KAI6080381.1"/>
    </source>
</evidence>
<accession>A0ACC0CJ62</accession>
<reference evidence="1 2" key="1">
    <citation type="journal article" date="2022" name="New Phytol.">
        <title>Ecological generalism drives hyperdiversity of secondary metabolite gene clusters in xylarialean endophytes.</title>
        <authorList>
            <person name="Franco M.E.E."/>
            <person name="Wisecaver J.H."/>
            <person name="Arnold A.E."/>
            <person name="Ju Y.M."/>
            <person name="Slot J.C."/>
            <person name="Ahrendt S."/>
            <person name="Moore L.P."/>
            <person name="Eastman K.E."/>
            <person name="Scott K."/>
            <person name="Konkel Z."/>
            <person name="Mondo S.J."/>
            <person name="Kuo A."/>
            <person name="Hayes R.D."/>
            <person name="Haridas S."/>
            <person name="Andreopoulos B."/>
            <person name="Riley R."/>
            <person name="LaButti K."/>
            <person name="Pangilinan J."/>
            <person name="Lipzen A."/>
            <person name="Amirebrahimi M."/>
            <person name="Yan J."/>
            <person name="Adam C."/>
            <person name="Keymanesh K."/>
            <person name="Ng V."/>
            <person name="Louie K."/>
            <person name="Northen T."/>
            <person name="Drula E."/>
            <person name="Henrissat B."/>
            <person name="Hsieh H.M."/>
            <person name="Youens-Clark K."/>
            <person name="Lutzoni F."/>
            <person name="Miadlikowska J."/>
            <person name="Eastwood D.C."/>
            <person name="Hamelin R.C."/>
            <person name="Grigoriev I.V."/>
            <person name="U'Ren J.M."/>
        </authorList>
    </citation>
    <scope>NUCLEOTIDE SEQUENCE [LARGE SCALE GENOMIC DNA]</scope>
    <source>
        <strain evidence="1 2">ER1909</strain>
    </source>
</reference>
<evidence type="ECO:0000313" key="2">
    <source>
        <dbReference type="Proteomes" id="UP001497680"/>
    </source>
</evidence>
<protein>
    <submittedName>
        <fullName evidence="1">ASST-domain-containing protein</fullName>
    </submittedName>
</protein>
<organism evidence="1 2">
    <name type="scientific">Hypoxylon rubiginosum</name>
    <dbReference type="NCBI Taxonomy" id="110542"/>
    <lineage>
        <taxon>Eukaryota</taxon>
        <taxon>Fungi</taxon>
        <taxon>Dikarya</taxon>
        <taxon>Ascomycota</taxon>
        <taxon>Pezizomycotina</taxon>
        <taxon>Sordariomycetes</taxon>
        <taxon>Xylariomycetidae</taxon>
        <taxon>Xylariales</taxon>
        <taxon>Hypoxylaceae</taxon>
        <taxon>Hypoxylon</taxon>
    </lineage>
</organism>
<dbReference type="Proteomes" id="UP001497680">
    <property type="component" value="Unassembled WGS sequence"/>
</dbReference>
<proteinExistence type="predicted"/>